<keyword evidence="4" id="KW-1185">Reference proteome</keyword>
<sequence length="564" mass="64480">MGPRGLYALENLLMHLGQLQLQVGIRVFEPSDQPGAGQVWHSKQPDSNWTNTSERGLGRVTSRSQITYGNCTIEEFPSYSTWYRIEQHDKAIDTFPPRHKLGKYLHERYKSMEKVLINLDSFNFINAEVQNINFDNNSFYISTNDSTWTSDDVLLTIGHQPTQLSDDILRWQNHSIKDHQLFFIEDTYPISQLKDIRNNTDINIGIRGFGLTMIDVMRYLSINKFGDFKVINSSTLKTVYDKSEEQNLKLIPFSSYGLPLVPKPLNKAIDSWFAPTIGELNKFKTEIEAISKTSCTTHSIRFLTEPFAEITARIFIDLKEKAIPHSHTKSEIKVIILNLLDDINYTHHLLQDESIPTYPLIERYIAMALGQAPLTLDYCIGQVWRHCQPTLYQAFSHANVDTKIIEQVLSLNDRSKRYSYGPPIESMQQILALVDVGILTFDYIKDPDITLVTDGWRMKNDKGDSTICAMMINSVLDEPKLLNTTSPIFKQLLHDELIRPIHPEFGVHTSKNGYIKLLPNQPQIPLAILGRMAKGSVIGVDSISECFGQRIEDWAQYYISSLQS</sequence>
<evidence type="ECO:0000256" key="1">
    <source>
        <dbReference type="SAM" id="MobiDB-lite"/>
    </source>
</evidence>
<protein>
    <submittedName>
        <fullName evidence="3">FAD-NAD(P)-binding protein</fullName>
    </submittedName>
</protein>
<accession>A0A2V4WX52</accession>
<feature type="region of interest" description="Disordered" evidence="1">
    <location>
        <begin position="34"/>
        <end position="55"/>
    </location>
</feature>
<reference evidence="3 4" key="1">
    <citation type="submission" date="2018-06" db="EMBL/GenBank/DDBJ databases">
        <title>Genomic Encyclopedia of Type Strains, Phase III (KMG-III): the genomes of soil and plant-associated and newly described type strains.</title>
        <authorList>
            <person name="Whitman W."/>
        </authorList>
    </citation>
    <scope>NUCLEOTIDE SEQUENCE [LARGE SCALE GENOMIC DNA]</scope>
    <source>
        <strain evidence="3 4">CECT 7945</strain>
    </source>
</reference>
<dbReference type="InterPro" id="IPR052189">
    <property type="entry name" value="L-asp_N-monooxygenase_NS-form"/>
</dbReference>
<dbReference type="Proteomes" id="UP000248054">
    <property type="component" value="Unassembled WGS sequence"/>
</dbReference>
<dbReference type="PANTHER" id="PTHR40254:SF1">
    <property type="entry name" value="BLR0577 PROTEIN"/>
    <property type="match status" value="1"/>
</dbReference>
<feature type="compositionally biased region" description="Polar residues" evidence="1">
    <location>
        <begin position="45"/>
        <end position="54"/>
    </location>
</feature>
<dbReference type="PANTHER" id="PTHR40254">
    <property type="entry name" value="BLR0577 PROTEIN"/>
    <property type="match status" value="1"/>
</dbReference>
<dbReference type="InterPro" id="IPR036188">
    <property type="entry name" value="FAD/NAD-bd_sf"/>
</dbReference>
<evidence type="ECO:0000313" key="3">
    <source>
        <dbReference type="EMBL" id="PYE81582.1"/>
    </source>
</evidence>
<proteinExistence type="predicted"/>
<dbReference type="InterPro" id="IPR038732">
    <property type="entry name" value="HpyO/CreE_NAD-binding"/>
</dbReference>
<name>A0A2V4WX52_9FLAO</name>
<dbReference type="Pfam" id="PF13454">
    <property type="entry name" value="NAD_binding_9"/>
    <property type="match status" value="1"/>
</dbReference>
<feature type="domain" description="FAD-dependent urate hydroxylase HpyO/Asp monooxygenase CreE-like FAD/NAD(P)-binding" evidence="2">
    <location>
        <begin position="1"/>
        <end position="160"/>
    </location>
</feature>
<evidence type="ECO:0000259" key="2">
    <source>
        <dbReference type="Pfam" id="PF13454"/>
    </source>
</evidence>
<comment type="caution">
    <text evidence="3">The sequence shown here is derived from an EMBL/GenBank/DDBJ whole genome shotgun (WGS) entry which is preliminary data.</text>
</comment>
<dbReference type="AlphaFoldDB" id="A0A2V4WX52"/>
<evidence type="ECO:0000313" key="4">
    <source>
        <dbReference type="Proteomes" id="UP000248054"/>
    </source>
</evidence>
<organism evidence="3 4">
    <name type="scientific">Winogradskyella epiphytica</name>
    <dbReference type="NCBI Taxonomy" id="262005"/>
    <lineage>
        <taxon>Bacteria</taxon>
        <taxon>Pseudomonadati</taxon>
        <taxon>Bacteroidota</taxon>
        <taxon>Flavobacteriia</taxon>
        <taxon>Flavobacteriales</taxon>
        <taxon>Flavobacteriaceae</taxon>
        <taxon>Winogradskyella</taxon>
    </lineage>
</organism>
<dbReference type="EMBL" id="QJTD01000002">
    <property type="protein sequence ID" value="PYE81582.1"/>
    <property type="molecule type" value="Genomic_DNA"/>
</dbReference>
<gene>
    <name evidence="3" type="ORF">DFQ11_102156</name>
</gene>
<dbReference type="SUPFAM" id="SSF51905">
    <property type="entry name" value="FAD/NAD(P)-binding domain"/>
    <property type="match status" value="1"/>
</dbReference>